<sequence>MITLVTIFFTALLAVTDFTYQVLIHFPIQILNSLGSLLSYGVIGLIILVLVWIVGD</sequence>
<evidence type="ECO:0000256" key="1">
    <source>
        <dbReference type="SAM" id="Phobius"/>
    </source>
</evidence>
<keyword evidence="1" id="KW-0812">Transmembrane</keyword>
<gene>
    <name evidence="2" type="ORF">O53_1292</name>
</gene>
<comment type="caution">
    <text evidence="2">The sequence shown here is derived from an EMBL/GenBank/DDBJ whole genome shotgun (WGS) entry which is preliminary data.</text>
</comment>
<keyword evidence="1" id="KW-1133">Transmembrane helix</keyword>
<protein>
    <submittedName>
        <fullName evidence="2">Putative membrane protein</fullName>
    </submittedName>
</protein>
<reference evidence="2 3" key="1">
    <citation type="journal article" date="2013" name="Genome Announc.">
        <title>Whole-Genome Sequence of Microcystis aeruginosa TAIHU98, a Nontoxic Bloom-Forming Strain Isolated from Taihu Lake, China.</title>
        <authorList>
            <person name="Yang C."/>
            <person name="Zhang W."/>
            <person name="Ren M."/>
            <person name="Song L."/>
            <person name="Li T."/>
            <person name="Zhao J."/>
        </authorList>
    </citation>
    <scope>NUCLEOTIDE SEQUENCE [LARGE SCALE GENOMIC DNA]</scope>
    <source>
        <strain evidence="2 3">TAIHU98</strain>
    </source>
</reference>
<keyword evidence="1" id="KW-0472">Membrane</keyword>
<organism evidence="2 3">
    <name type="scientific">Microcystis aeruginosa TAIHU98</name>
    <dbReference type="NCBI Taxonomy" id="1134457"/>
    <lineage>
        <taxon>Bacteria</taxon>
        <taxon>Bacillati</taxon>
        <taxon>Cyanobacteriota</taxon>
        <taxon>Cyanophyceae</taxon>
        <taxon>Oscillatoriophycideae</taxon>
        <taxon>Chroococcales</taxon>
        <taxon>Microcystaceae</taxon>
        <taxon>Microcystis</taxon>
    </lineage>
</organism>
<dbReference type="EMBL" id="ANKQ01000001">
    <property type="protein sequence ID" value="ELP56683.1"/>
    <property type="molecule type" value="Genomic_DNA"/>
</dbReference>
<evidence type="ECO:0000313" key="3">
    <source>
        <dbReference type="Proteomes" id="UP000010932"/>
    </source>
</evidence>
<accession>L7EDB9</accession>
<dbReference type="AlphaFoldDB" id="L7EDB9"/>
<dbReference type="Proteomes" id="UP000010932">
    <property type="component" value="Unassembled WGS sequence"/>
</dbReference>
<proteinExistence type="predicted"/>
<evidence type="ECO:0000313" key="2">
    <source>
        <dbReference type="EMBL" id="ELP56683.1"/>
    </source>
</evidence>
<feature type="transmembrane region" description="Helical" evidence="1">
    <location>
        <begin position="37"/>
        <end position="55"/>
    </location>
</feature>
<name>L7EDB9_MICAE</name>